<accession>A0A1I8MKU1</accession>
<dbReference type="VEuPathDB" id="VectorBase:MDOMA2_004208"/>
<feature type="region of interest" description="Disordered" evidence="1">
    <location>
        <begin position="488"/>
        <end position="614"/>
    </location>
</feature>
<feature type="compositionally biased region" description="Polar residues" evidence="1">
    <location>
        <begin position="65"/>
        <end position="95"/>
    </location>
</feature>
<feature type="compositionally biased region" description="Polar residues" evidence="1">
    <location>
        <begin position="723"/>
        <end position="747"/>
    </location>
</feature>
<dbReference type="AlphaFoldDB" id="A0A1I8MKU1"/>
<dbReference type="VEuPathDB" id="VectorBase:MDOA005961"/>
<dbReference type="EnsemblMetazoa" id="MDOA005961-RA">
    <property type="protein sequence ID" value="MDOA005961-PA"/>
    <property type="gene ID" value="MDOA005961"/>
</dbReference>
<feature type="compositionally biased region" description="Basic and acidic residues" evidence="1">
    <location>
        <begin position="575"/>
        <end position="585"/>
    </location>
</feature>
<feature type="compositionally biased region" description="Low complexity" evidence="1">
    <location>
        <begin position="748"/>
        <end position="761"/>
    </location>
</feature>
<dbReference type="eggNOG" id="KOG0516">
    <property type="taxonomic scope" value="Eukaryota"/>
</dbReference>
<sequence length="793" mass="86850">MDSSTDKKHEQDPPPTTAEGVNAGNQPPLPPENTQHAPVPAKRKRRIVRTAVESSTTTTSSTLSGQPHVSSQGQRDVEDTTTVGGPNIATVSDQVFGSELHESSTITRTFKKTIKQSQEFMHSSSSSREYLVEEASERLTTPPQTPQRLKKKVALYEKVWSSGSGSGTELNLPMDTSVPSGQEMPTSDDNPFDIDVFEIEKRLREERKRGLAEAEAAKQAFQQIQLRSTPQPKPRKVEVQEDQLASPFNVTLKTTSKITPGAVTGRIELEEHSSSSSPFNVTLRTTQRYRRHPPPPMEPFESPFNVTLRTTTRHHSSITPPSSASSCSLSPLSPDGKLASARFLEGERTVREVKSADGVTTIVTSSMTSDGSKHEEKIFRHGEGYLSPRNSPHREMRASTPSRSVDMMAGGRRICIKLEQEEQQMEMTSSYSESFDQTDSLSAKRRLFEPSVSSGTVSLETPANIDIIVGKGTLSHPQQLQQQFHVETTKQTEQMPWQTQQQQHHHYHPSSPSTLTAKTTTKITTTSHQHQTSSSRSSSSRRSESQYESFETVPGRKTTSLTKTIQSQGSSPSEESQRGFVKREVSTQATTPPAPASDPSRIGYSPTSPRQQKPHKYFFGETLDVERQSAHTTSSTAAGGDLVKKRLELLNYGRDGLGHGSGEFAHKASYQHQSAEISDDSDTEGAAASSIVIVPARSAATSDLESSAITTTVHSQQTHSTTASVPSQGTLSKSLPLPQTQHPQSTVHNTSATAAATTTAHSTNEYQEFQSTMAAINFARSNSQYDSHIKEKR</sequence>
<evidence type="ECO:0000313" key="2">
    <source>
        <dbReference type="EnsemblMetazoa" id="MDOA005961-PA"/>
    </source>
</evidence>
<name>A0A1I8MKU1_MUSDO</name>
<reference evidence="2" key="1">
    <citation type="submission" date="2020-05" db="UniProtKB">
        <authorList>
            <consortium name="EnsemblMetazoa"/>
        </authorList>
    </citation>
    <scope>IDENTIFICATION</scope>
    <source>
        <strain evidence="2">Aabys</strain>
    </source>
</reference>
<dbReference type="STRING" id="7370.A0A1I8MKU1"/>
<feature type="compositionally biased region" description="Low complexity" evidence="1">
    <location>
        <begin position="710"/>
        <end position="722"/>
    </location>
</feature>
<feature type="region of interest" description="Disordered" evidence="1">
    <location>
        <begin position="383"/>
        <end position="402"/>
    </location>
</feature>
<feature type="compositionally biased region" description="Low complexity" evidence="1">
    <location>
        <begin position="491"/>
        <end position="502"/>
    </location>
</feature>
<feature type="compositionally biased region" description="Basic and acidic residues" evidence="1">
    <location>
        <begin position="1"/>
        <end position="12"/>
    </location>
</feature>
<feature type="compositionally biased region" description="Low complexity" evidence="1">
    <location>
        <begin position="54"/>
        <end position="64"/>
    </location>
</feature>
<organism evidence="2">
    <name type="scientific">Musca domestica</name>
    <name type="common">House fly</name>
    <dbReference type="NCBI Taxonomy" id="7370"/>
    <lineage>
        <taxon>Eukaryota</taxon>
        <taxon>Metazoa</taxon>
        <taxon>Ecdysozoa</taxon>
        <taxon>Arthropoda</taxon>
        <taxon>Hexapoda</taxon>
        <taxon>Insecta</taxon>
        <taxon>Pterygota</taxon>
        <taxon>Neoptera</taxon>
        <taxon>Endopterygota</taxon>
        <taxon>Diptera</taxon>
        <taxon>Brachycera</taxon>
        <taxon>Muscomorpha</taxon>
        <taxon>Muscoidea</taxon>
        <taxon>Muscidae</taxon>
        <taxon>Musca</taxon>
    </lineage>
</organism>
<feature type="compositionally biased region" description="Low complexity" evidence="1">
    <location>
        <begin position="509"/>
        <end position="540"/>
    </location>
</feature>
<protein>
    <submittedName>
        <fullName evidence="2">Uncharacterized protein</fullName>
    </submittedName>
</protein>
<evidence type="ECO:0000256" key="1">
    <source>
        <dbReference type="SAM" id="MobiDB-lite"/>
    </source>
</evidence>
<proteinExistence type="predicted"/>
<feature type="region of interest" description="Disordered" evidence="1">
    <location>
        <begin position="1"/>
        <end position="96"/>
    </location>
</feature>
<feature type="region of interest" description="Disordered" evidence="1">
    <location>
        <begin position="710"/>
        <end position="761"/>
    </location>
</feature>
<feature type="region of interest" description="Disordered" evidence="1">
    <location>
        <begin position="117"/>
        <end position="148"/>
    </location>
</feature>